<dbReference type="Proteomes" id="UP001627154">
    <property type="component" value="Unassembled WGS sequence"/>
</dbReference>
<name>A0ABD2WUN9_9HYME</name>
<comment type="caution">
    <text evidence="2">The sequence shown here is derived from an EMBL/GenBank/DDBJ whole genome shotgun (WGS) entry which is preliminary data.</text>
</comment>
<evidence type="ECO:0000256" key="1">
    <source>
        <dbReference type="SAM" id="MobiDB-lite"/>
    </source>
</evidence>
<protein>
    <recommendedName>
        <fullName evidence="4">DUF4806 domain-containing protein</fullName>
    </recommendedName>
</protein>
<gene>
    <name evidence="2" type="ORF">TKK_009305</name>
</gene>
<reference evidence="2 3" key="1">
    <citation type="journal article" date="2024" name="bioRxiv">
        <title>A reference genome for Trichogramma kaykai: A tiny desert-dwelling parasitoid wasp with competing sex-ratio distorters.</title>
        <authorList>
            <person name="Culotta J."/>
            <person name="Lindsey A.R."/>
        </authorList>
    </citation>
    <scope>NUCLEOTIDE SEQUENCE [LARGE SCALE GENOMIC DNA]</scope>
    <source>
        <strain evidence="2 3">KSX58</strain>
    </source>
</reference>
<evidence type="ECO:0008006" key="4">
    <source>
        <dbReference type="Google" id="ProtNLM"/>
    </source>
</evidence>
<proteinExistence type="predicted"/>
<sequence length="604" mass="69215">MARWRNTTDDLDPTSSRPQISGIYAGDDSVLKISIILGTRKVSAAVDTAATRNFIHPDWLPSDTKFKRVNLVATLAAKHQTILGKIYFQNTNDYKPFPIAVYCGKGKPKSVEKYLHEFNEELEKLLENGLTIKNKHFEVRIMCFICDRPARAFIKCFKGHTGYYACERCEVPGTSTKEKGKRGSRITFPSVDDVLRSDESFRNHTNPQHHLQVSPLTKIKNIDMIRLPLHVILHTLKIGFVLILFEMAQYKDYNRVVNIEDEDFQEDPFIIAPPQYVINGDDKQLYVKYMKPPYSSDDLACIQNFIMDKHDPPEKTFEGAKQLKIKLTKQFKSSNSTLGSEVTNSGGLDQLLREIPSLPSGAVQENKSDDNQTFSDDALNNNNNNKTQKLNDIRKQTISSPEDCNLSAVTEELCSRLIKEMENSNKKICSYIEKKVLSRILIIEKDVEHLKQLIDTKKNNPDVLTFQKFVNMYPTFQFPINNKQEFDRFNAELHNNTKDIKTNLVKHIFTAINFNKDIIQNMTNIMRSILCREIIINHTAKRQMKDKKIFEGLSFHSALEDAYTQAYKGNGENISADVILKTIGSVITNANDWDGNRIKRMKLN</sequence>
<accession>A0ABD2WUN9</accession>
<dbReference type="AlphaFoldDB" id="A0ABD2WUN9"/>
<organism evidence="2 3">
    <name type="scientific">Trichogramma kaykai</name>
    <dbReference type="NCBI Taxonomy" id="54128"/>
    <lineage>
        <taxon>Eukaryota</taxon>
        <taxon>Metazoa</taxon>
        <taxon>Ecdysozoa</taxon>
        <taxon>Arthropoda</taxon>
        <taxon>Hexapoda</taxon>
        <taxon>Insecta</taxon>
        <taxon>Pterygota</taxon>
        <taxon>Neoptera</taxon>
        <taxon>Endopterygota</taxon>
        <taxon>Hymenoptera</taxon>
        <taxon>Apocrita</taxon>
        <taxon>Proctotrupomorpha</taxon>
        <taxon>Chalcidoidea</taxon>
        <taxon>Trichogrammatidae</taxon>
        <taxon>Trichogramma</taxon>
    </lineage>
</organism>
<evidence type="ECO:0000313" key="3">
    <source>
        <dbReference type="Proteomes" id="UP001627154"/>
    </source>
</evidence>
<keyword evidence="3" id="KW-1185">Reference proteome</keyword>
<dbReference type="PANTHER" id="PTHR33053">
    <property type="entry name" value="PROTEIN, PUTATIVE-RELATED"/>
    <property type="match status" value="1"/>
</dbReference>
<feature type="region of interest" description="Disordered" evidence="1">
    <location>
        <begin position="360"/>
        <end position="393"/>
    </location>
</feature>
<dbReference type="EMBL" id="JBJJXI010000069">
    <property type="protein sequence ID" value="KAL3396703.1"/>
    <property type="molecule type" value="Genomic_DNA"/>
</dbReference>
<evidence type="ECO:0000313" key="2">
    <source>
        <dbReference type="EMBL" id="KAL3396703.1"/>
    </source>
</evidence>